<keyword evidence="2 4" id="KW-0328">Glycosyltransferase</keyword>
<dbReference type="Gene3D" id="3.40.50.2000">
    <property type="entry name" value="Glycogen Phosphorylase B"/>
    <property type="match status" value="2"/>
</dbReference>
<evidence type="ECO:0000313" key="7">
    <source>
        <dbReference type="Proteomes" id="UP000029120"/>
    </source>
</evidence>
<dbReference type="PANTHER" id="PTHR48046:SF7">
    <property type="entry name" value="UDP-GLYCOSYLTRANSFERASE 72E1"/>
    <property type="match status" value="1"/>
</dbReference>
<evidence type="ECO:0000313" key="6">
    <source>
        <dbReference type="EMBL" id="KFK24026.1"/>
    </source>
</evidence>
<dbReference type="SUPFAM" id="SSF53756">
    <property type="entry name" value="UDP-Glycosyltransferase/glycogen phosphorylase"/>
    <property type="match status" value="1"/>
</dbReference>
<evidence type="ECO:0000256" key="2">
    <source>
        <dbReference type="ARBA" id="ARBA00022676"/>
    </source>
</evidence>
<dbReference type="EMBL" id="KL972916">
    <property type="protein sequence ID" value="KFK24026.1"/>
    <property type="molecule type" value="Genomic_DNA"/>
</dbReference>
<dbReference type="InterPro" id="IPR002213">
    <property type="entry name" value="UDP_glucos_trans"/>
</dbReference>
<proteinExistence type="inferred from homology"/>
<dbReference type="EC" id="2.4.1.-" evidence="5"/>
<dbReference type="Pfam" id="PF00201">
    <property type="entry name" value="UDPGT"/>
    <property type="match status" value="1"/>
</dbReference>
<dbReference type="FunFam" id="3.40.50.2000:FF:000051">
    <property type="entry name" value="Glycosyltransferase"/>
    <property type="match status" value="1"/>
</dbReference>
<dbReference type="Gramene" id="KFK24026">
    <property type="protein sequence ID" value="KFK24026"/>
    <property type="gene ID" value="AALP_AAs56878U000200"/>
</dbReference>
<dbReference type="PROSITE" id="PS00375">
    <property type="entry name" value="UDPGT"/>
    <property type="match status" value="1"/>
</dbReference>
<evidence type="ECO:0000256" key="5">
    <source>
        <dbReference type="RuleBase" id="RU362057"/>
    </source>
</evidence>
<keyword evidence="3 4" id="KW-0808">Transferase</keyword>
<evidence type="ECO:0000256" key="1">
    <source>
        <dbReference type="ARBA" id="ARBA00009995"/>
    </source>
</evidence>
<dbReference type="PANTHER" id="PTHR48046">
    <property type="entry name" value="UDP-GLYCOSYLTRANSFERASE 72E1"/>
    <property type="match status" value="1"/>
</dbReference>
<dbReference type="eggNOG" id="KOG1192">
    <property type="taxonomic scope" value="Eukaryota"/>
</dbReference>
<keyword evidence="7" id="KW-1185">Reference proteome</keyword>
<gene>
    <name evidence="6" type="ORF">AALP_AAs56878U000200</name>
</gene>
<dbReference type="OrthoDB" id="5835829at2759"/>
<dbReference type="OMA" id="NTWEDME"/>
<organism evidence="6 7">
    <name type="scientific">Arabis alpina</name>
    <name type="common">Alpine rock-cress</name>
    <dbReference type="NCBI Taxonomy" id="50452"/>
    <lineage>
        <taxon>Eukaryota</taxon>
        <taxon>Viridiplantae</taxon>
        <taxon>Streptophyta</taxon>
        <taxon>Embryophyta</taxon>
        <taxon>Tracheophyta</taxon>
        <taxon>Spermatophyta</taxon>
        <taxon>Magnoliopsida</taxon>
        <taxon>eudicotyledons</taxon>
        <taxon>Gunneridae</taxon>
        <taxon>Pentapetalae</taxon>
        <taxon>rosids</taxon>
        <taxon>malvids</taxon>
        <taxon>Brassicales</taxon>
        <taxon>Brassicaceae</taxon>
        <taxon>Arabideae</taxon>
        <taxon>Arabis</taxon>
    </lineage>
</organism>
<evidence type="ECO:0000256" key="3">
    <source>
        <dbReference type="ARBA" id="ARBA00022679"/>
    </source>
</evidence>
<dbReference type="Proteomes" id="UP000029120">
    <property type="component" value="Unassembled WGS sequence"/>
</dbReference>
<name>A0A087G2C4_ARAAL</name>
<sequence length="488" mass="53672">MQSPKPHAAMFASPGMGHVIPVIELGKRLAGSHGFHVTIFVLEADAASAQSQFLNSPGCDATLVDVVSLPSPDISSLVDPSAFFAIKLLTMMRETIPTLRSKIAEMQHKPTALFVDLLGLDALRLGKEFNMLTYVFMASNARFLAVAMYFPTVEKDVKEEHIFKKKPLAIPGCEPLRFEDTLEPFLDPTDQLYQECVPFGLVFPTADGIIVNTWDTIEPKTLKSLQDPKLLGRIARVPVYPIGPLCRAVDPSKTNHPVLDWLNKQPTESVLYISFGSGGSLSAKQLTELAWGLELSQQRFVWVVRPPVDGSACSAYFSINSSEIQDGTPNYLPEDFVGRTHERGLLVPSWAPQAEILAHKAVGGFLTHCGWNSILESVVSGVPMIAWPLFSDQKMNATLLNEELGIAIRSKKVPSEGVISRVEIEALVRRIMVEGEGCMMRERVKKLRDTTTETSMSCDGGWAHESLSRVADECEHRLARARGLAFGA</sequence>
<comment type="similarity">
    <text evidence="1 4">Belongs to the UDP-glycosyltransferase family.</text>
</comment>
<protein>
    <recommendedName>
        <fullName evidence="5">Glycosyltransferase</fullName>
        <ecNumber evidence="5">2.4.1.-</ecNumber>
    </recommendedName>
</protein>
<dbReference type="CDD" id="cd03784">
    <property type="entry name" value="GT1_Gtf-like"/>
    <property type="match status" value="1"/>
</dbReference>
<evidence type="ECO:0000256" key="4">
    <source>
        <dbReference type="RuleBase" id="RU003718"/>
    </source>
</evidence>
<dbReference type="InterPro" id="IPR035595">
    <property type="entry name" value="UDP_glycos_trans_CS"/>
</dbReference>
<dbReference type="GO" id="GO:0047209">
    <property type="term" value="F:coniferyl-alcohol glucosyltransferase activity"/>
    <property type="evidence" value="ECO:0007669"/>
    <property type="project" value="TreeGrafter"/>
</dbReference>
<reference evidence="7" key="1">
    <citation type="journal article" date="2015" name="Nat. Plants">
        <title>Genome expansion of Arabis alpina linked with retrotransposition and reduced symmetric DNA methylation.</title>
        <authorList>
            <person name="Willing E.M."/>
            <person name="Rawat V."/>
            <person name="Mandakova T."/>
            <person name="Maumus F."/>
            <person name="James G.V."/>
            <person name="Nordstroem K.J."/>
            <person name="Becker C."/>
            <person name="Warthmann N."/>
            <person name="Chica C."/>
            <person name="Szarzynska B."/>
            <person name="Zytnicki M."/>
            <person name="Albani M.C."/>
            <person name="Kiefer C."/>
            <person name="Bergonzi S."/>
            <person name="Castaings L."/>
            <person name="Mateos J.L."/>
            <person name="Berns M.C."/>
            <person name="Bujdoso N."/>
            <person name="Piofczyk T."/>
            <person name="de Lorenzo L."/>
            <person name="Barrero-Sicilia C."/>
            <person name="Mateos I."/>
            <person name="Piednoel M."/>
            <person name="Hagmann J."/>
            <person name="Chen-Min-Tao R."/>
            <person name="Iglesias-Fernandez R."/>
            <person name="Schuster S.C."/>
            <person name="Alonso-Blanco C."/>
            <person name="Roudier F."/>
            <person name="Carbonero P."/>
            <person name="Paz-Ares J."/>
            <person name="Davis S.J."/>
            <person name="Pecinka A."/>
            <person name="Quesneville H."/>
            <person name="Colot V."/>
            <person name="Lysak M.A."/>
            <person name="Weigel D."/>
            <person name="Coupland G."/>
            <person name="Schneeberger K."/>
        </authorList>
    </citation>
    <scope>NUCLEOTIDE SEQUENCE [LARGE SCALE GENOMIC DNA]</scope>
    <source>
        <strain evidence="7">cv. Pajares</strain>
    </source>
</reference>
<accession>A0A087G2C4</accession>
<dbReference type="AlphaFoldDB" id="A0A087G2C4"/>